<reference evidence="1 2" key="1">
    <citation type="submission" date="2021-03" db="EMBL/GenBank/DDBJ databases">
        <authorList>
            <person name="Li Y."/>
            <person name="Li S."/>
            <person name="Chen M."/>
            <person name="Peng G."/>
            <person name="Tan Z."/>
            <person name="An Q."/>
        </authorList>
    </citation>
    <scope>NUCLEOTIDE SEQUENCE [LARGE SCALE GENOMIC DNA]</scope>
    <source>
        <strain evidence="1 2">Ola 51</strain>
    </source>
</reference>
<evidence type="ECO:0000313" key="2">
    <source>
        <dbReference type="Proteomes" id="UP000078227"/>
    </source>
</evidence>
<gene>
    <name evidence="1" type="ORF">AWR26_24715</name>
</gene>
<accession>A0ABX7PYH7</accession>
<protein>
    <submittedName>
        <fullName evidence="1">Uncharacterized protein</fullName>
    </submittedName>
</protein>
<proteinExistence type="predicted"/>
<keyword evidence="2" id="KW-1185">Reference proteome</keyword>
<sequence>MLRKTTVHYFLSPPTQAIATCDKPKP</sequence>
<organism evidence="1 2">
    <name type="scientific">Kosakonia oryzae</name>
    <dbReference type="NCBI Taxonomy" id="497725"/>
    <lineage>
        <taxon>Bacteria</taxon>
        <taxon>Pseudomonadati</taxon>
        <taxon>Pseudomonadota</taxon>
        <taxon>Gammaproteobacteria</taxon>
        <taxon>Enterobacterales</taxon>
        <taxon>Enterobacteriaceae</taxon>
        <taxon>Kosakonia</taxon>
    </lineage>
</organism>
<name>A0ABX7PYH7_9ENTR</name>
<dbReference type="EMBL" id="CP014007">
    <property type="protein sequence ID" value="QSV12535.1"/>
    <property type="molecule type" value="Genomic_DNA"/>
</dbReference>
<dbReference type="Proteomes" id="UP000078227">
    <property type="component" value="Chromosome"/>
</dbReference>
<evidence type="ECO:0000313" key="1">
    <source>
        <dbReference type="EMBL" id="QSV12535.1"/>
    </source>
</evidence>